<evidence type="ECO:0000313" key="2">
    <source>
        <dbReference type="EMBL" id="KAK3801820.1"/>
    </source>
</evidence>
<feature type="region of interest" description="Disordered" evidence="1">
    <location>
        <begin position="54"/>
        <end position="75"/>
    </location>
</feature>
<organism evidence="2 3">
    <name type="scientific">Elysia crispata</name>
    <name type="common">lettuce slug</name>
    <dbReference type="NCBI Taxonomy" id="231223"/>
    <lineage>
        <taxon>Eukaryota</taxon>
        <taxon>Metazoa</taxon>
        <taxon>Spiralia</taxon>
        <taxon>Lophotrochozoa</taxon>
        <taxon>Mollusca</taxon>
        <taxon>Gastropoda</taxon>
        <taxon>Heterobranchia</taxon>
        <taxon>Euthyneura</taxon>
        <taxon>Panpulmonata</taxon>
        <taxon>Sacoglossa</taxon>
        <taxon>Placobranchoidea</taxon>
        <taxon>Plakobranchidae</taxon>
        <taxon>Elysia</taxon>
    </lineage>
</organism>
<keyword evidence="3" id="KW-1185">Reference proteome</keyword>
<reference evidence="2" key="1">
    <citation type="journal article" date="2023" name="G3 (Bethesda)">
        <title>A reference genome for the long-term kleptoplast-retaining sea slug Elysia crispata morphotype clarki.</title>
        <authorList>
            <person name="Eastman K.E."/>
            <person name="Pendleton A.L."/>
            <person name="Shaikh M.A."/>
            <person name="Suttiyut T."/>
            <person name="Ogas R."/>
            <person name="Tomko P."/>
            <person name="Gavelis G."/>
            <person name="Widhalm J.R."/>
            <person name="Wisecaver J.H."/>
        </authorList>
    </citation>
    <scope>NUCLEOTIDE SEQUENCE</scope>
    <source>
        <strain evidence="2">ECLA1</strain>
    </source>
</reference>
<dbReference type="EMBL" id="JAWDGP010000283">
    <property type="protein sequence ID" value="KAK3801820.1"/>
    <property type="molecule type" value="Genomic_DNA"/>
</dbReference>
<dbReference type="AlphaFoldDB" id="A0AAE1B9J4"/>
<accession>A0AAE1B9J4</accession>
<name>A0AAE1B9J4_9GAST</name>
<protein>
    <submittedName>
        <fullName evidence="2">Uncharacterized protein</fullName>
    </submittedName>
</protein>
<comment type="caution">
    <text evidence="2">The sequence shown here is derived from an EMBL/GenBank/DDBJ whole genome shotgun (WGS) entry which is preliminary data.</text>
</comment>
<gene>
    <name evidence="2" type="ORF">RRG08_048407</name>
</gene>
<proteinExistence type="predicted"/>
<dbReference type="Proteomes" id="UP001283361">
    <property type="component" value="Unassembled WGS sequence"/>
</dbReference>
<evidence type="ECO:0000256" key="1">
    <source>
        <dbReference type="SAM" id="MobiDB-lite"/>
    </source>
</evidence>
<sequence>MSRRFTAVYGQVSVTLSPPCKGVTTFGNAWNLLLREPSAIRRTKVNERRMSRGINKNCMPSSNNRTPAPHSLSPWPSQSMPTLLVPEPHAGTRCDGAELGRQDLYEYQSFITAMGYILTWLNRATEITNAKGQANMDAERHDTENVSYYERIYPSNLCTE</sequence>
<evidence type="ECO:0000313" key="3">
    <source>
        <dbReference type="Proteomes" id="UP001283361"/>
    </source>
</evidence>